<comment type="similarity">
    <text evidence="1 3">Belongs to the short-chain dehydrogenases/reductases (SDR) family.</text>
</comment>
<dbReference type="eggNOG" id="COG4221">
    <property type="taxonomic scope" value="Bacteria"/>
</dbReference>
<dbReference type="InterPro" id="IPR002347">
    <property type="entry name" value="SDR_fam"/>
</dbReference>
<name>A0A023BNE3_9FLAO</name>
<evidence type="ECO:0000313" key="4">
    <source>
        <dbReference type="EMBL" id="EZH71479.1"/>
    </source>
</evidence>
<keyword evidence="5" id="KW-1185">Reference proteome</keyword>
<evidence type="ECO:0000256" key="2">
    <source>
        <dbReference type="ARBA" id="ARBA00023002"/>
    </source>
</evidence>
<dbReference type="CDD" id="cd05374">
    <property type="entry name" value="17beta-HSD-like_SDR_c"/>
    <property type="match status" value="1"/>
</dbReference>
<protein>
    <submittedName>
        <fullName evidence="4">Short-chain dehydrogenase</fullName>
    </submittedName>
</protein>
<dbReference type="OrthoDB" id="822355at2"/>
<evidence type="ECO:0000313" key="5">
    <source>
        <dbReference type="Proteomes" id="UP000023541"/>
    </source>
</evidence>
<dbReference type="PRINTS" id="PR00080">
    <property type="entry name" value="SDRFAMILY"/>
</dbReference>
<reference evidence="4 5" key="1">
    <citation type="submission" date="2014-04" db="EMBL/GenBank/DDBJ databases">
        <title>Aquimarina sp. 22II-S11-z7 Genome Sequencing.</title>
        <authorList>
            <person name="Lai Q."/>
        </authorList>
    </citation>
    <scope>NUCLEOTIDE SEQUENCE [LARGE SCALE GENOMIC DNA]</scope>
    <source>
        <strain evidence="4 5">22II-S11-z7</strain>
    </source>
</reference>
<dbReference type="AlphaFoldDB" id="A0A023BNE3"/>
<dbReference type="STRING" id="1317122.ATO12_07205"/>
<dbReference type="Pfam" id="PF00106">
    <property type="entry name" value="adh_short"/>
    <property type="match status" value="1"/>
</dbReference>
<gene>
    <name evidence="4" type="ORF">ATO12_07205</name>
</gene>
<dbReference type="EMBL" id="AQRA01000015">
    <property type="protein sequence ID" value="EZH71479.1"/>
    <property type="molecule type" value="Genomic_DNA"/>
</dbReference>
<dbReference type="SUPFAM" id="SSF51735">
    <property type="entry name" value="NAD(P)-binding Rossmann-fold domains"/>
    <property type="match status" value="1"/>
</dbReference>
<sequence length="273" mass="30409">MSTNQKDTVVLITGGSSGIGKSIGIFLAEKGYTVYGTSRNPSRFPDFEFFTLLELDVADTNSINSAITTIEQKHGRLDVLINNAGAGITGPIEEIPNEEIVRNFTTNYFGPINVTKAVLPVMRKQRSGLIINVTSIAGYMGLPYRGIYSASKAALEMTTEAWRMELKDFNIRMTNVAPGDFATNIAAGRYHAPVIKNSPYEKPYGDTLKLMDSHVDSGNDPLEMAKAVFRIIKTEKPKVHYKVGAFMQKFSIVLKRILPDRLYEKMLMNHYKL</sequence>
<dbReference type="GO" id="GO:0016491">
    <property type="term" value="F:oxidoreductase activity"/>
    <property type="evidence" value="ECO:0007669"/>
    <property type="project" value="UniProtKB-KW"/>
</dbReference>
<accession>A0A023BNE3</accession>
<dbReference type="InterPro" id="IPR036291">
    <property type="entry name" value="NAD(P)-bd_dom_sf"/>
</dbReference>
<dbReference type="PRINTS" id="PR00081">
    <property type="entry name" value="GDHRDH"/>
</dbReference>
<dbReference type="PANTHER" id="PTHR43976:SF16">
    <property type="entry name" value="SHORT-CHAIN DEHYDROGENASE_REDUCTASE FAMILY PROTEIN"/>
    <property type="match status" value="1"/>
</dbReference>
<organism evidence="4 5">
    <name type="scientific">Aquimarina atlantica</name>
    <dbReference type="NCBI Taxonomy" id="1317122"/>
    <lineage>
        <taxon>Bacteria</taxon>
        <taxon>Pseudomonadati</taxon>
        <taxon>Bacteroidota</taxon>
        <taxon>Flavobacteriia</taxon>
        <taxon>Flavobacteriales</taxon>
        <taxon>Flavobacteriaceae</taxon>
        <taxon>Aquimarina</taxon>
    </lineage>
</organism>
<dbReference type="RefSeq" id="WP_034247232.1">
    <property type="nucleotide sequence ID" value="NZ_AQRA01000015.1"/>
</dbReference>
<keyword evidence="2" id="KW-0560">Oxidoreductase</keyword>
<comment type="caution">
    <text evidence="4">The sequence shown here is derived from an EMBL/GenBank/DDBJ whole genome shotgun (WGS) entry which is preliminary data.</text>
</comment>
<proteinExistence type="inferred from homology"/>
<evidence type="ECO:0000256" key="1">
    <source>
        <dbReference type="ARBA" id="ARBA00006484"/>
    </source>
</evidence>
<dbReference type="PANTHER" id="PTHR43976">
    <property type="entry name" value="SHORT CHAIN DEHYDROGENASE"/>
    <property type="match status" value="1"/>
</dbReference>
<dbReference type="Proteomes" id="UP000023541">
    <property type="component" value="Unassembled WGS sequence"/>
</dbReference>
<dbReference type="Gene3D" id="3.40.50.720">
    <property type="entry name" value="NAD(P)-binding Rossmann-like Domain"/>
    <property type="match status" value="1"/>
</dbReference>
<dbReference type="InterPro" id="IPR051911">
    <property type="entry name" value="SDR_oxidoreductase"/>
</dbReference>
<evidence type="ECO:0000256" key="3">
    <source>
        <dbReference type="RuleBase" id="RU000363"/>
    </source>
</evidence>